<dbReference type="InterPro" id="IPR017871">
    <property type="entry name" value="ABC_transporter-like_CS"/>
</dbReference>
<evidence type="ECO:0000256" key="6">
    <source>
        <dbReference type="ARBA" id="ARBA00022840"/>
    </source>
</evidence>
<evidence type="ECO:0000313" key="10">
    <source>
        <dbReference type="EMBL" id="NIJ58974.1"/>
    </source>
</evidence>
<keyword evidence="7" id="KW-1278">Translocase</keyword>
<evidence type="ECO:0000313" key="11">
    <source>
        <dbReference type="Proteomes" id="UP001429580"/>
    </source>
</evidence>
<comment type="similarity">
    <text evidence="1">Belongs to the ABC transporter superfamily.</text>
</comment>
<keyword evidence="5" id="KW-0547">Nucleotide-binding</keyword>
<evidence type="ECO:0000256" key="4">
    <source>
        <dbReference type="ARBA" id="ARBA00022519"/>
    </source>
</evidence>
<evidence type="ECO:0000256" key="1">
    <source>
        <dbReference type="ARBA" id="ARBA00005417"/>
    </source>
</evidence>
<comment type="caution">
    <text evidence="10">The sequence shown here is derived from an EMBL/GenBank/DDBJ whole genome shotgun (WGS) entry which is preliminary data.</text>
</comment>
<dbReference type="GO" id="GO:0005524">
    <property type="term" value="F:ATP binding"/>
    <property type="evidence" value="ECO:0007669"/>
    <property type="project" value="UniProtKB-KW"/>
</dbReference>
<keyword evidence="6 10" id="KW-0067">ATP-binding</keyword>
<name>A0ABX0V4G5_9HYPH</name>
<dbReference type="SMART" id="SM00382">
    <property type="entry name" value="AAA"/>
    <property type="match status" value="1"/>
</dbReference>
<dbReference type="InterPro" id="IPR027417">
    <property type="entry name" value="P-loop_NTPase"/>
</dbReference>
<evidence type="ECO:0000256" key="7">
    <source>
        <dbReference type="ARBA" id="ARBA00022967"/>
    </source>
</evidence>
<reference evidence="10 11" key="1">
    <citation type="submission" date="2020-03" db="EMBL/GenBank/DDBJ databases">
        <title>Genomic Encyclopedia of Type Strains, Phase IV (KMG-IV): sequencing the most valuable type-strain genomes for metagenomic binning, comparative biology and taxonomic classification.</title>
        <authorList>
            <person name="Goeker M."/>
        </authorList>
    </citation>
    <scope>NUCLEOTIDE SEQUENCE [LARGE SCALE GENOMIC DNA]</scope>
    <source>
        <strain evidence="10 11">DSM 103870</strain>
    </source>
</reference>
<dbReference type="InterPro" id="IPR003593">
    <property type="entry name" value="AAA+_ATPase"/>
</dbReference>
<protein>
    <submittedName>
        <fullName evidence="10">Taurine transport system ATP-binding protein</fullName>
    </submittedName>
</protein>
<dbReference type="PANTHER" id="PTHR42788">
    <property type="entry name" value="TAURINE IMPORT ATP-BINDING PROTEIN-RELATED"/>
    <property type="match status" value="1"/>
</dbReference>
<gene>
    <name evidence="10" type="ORF">FHS82_002829</name>
</gene>
<organism evidence="10 11">
    <name type="scientific">Pseudochelatococcus lubricantis</name>
    <dbReference type="NCBI Taxonomy" id="1538102"/>
    <lineage>
        <taxon>Bacteria</taxon>
        <taxon>Pseudomonadati</taxon>
        <taxon>Pseudomonadota</taxon>
        <taxon>Alphaproteobacteria</taxon>
        <taxon>Hyphomicrobiales</taxon>
        <taxon>Chelatococcaceae</taxon>
        <taxon>Pseudochelatococcus</taxon>
    </lineage>
</organism>
<dbReference type="InterPro" id="IPR050166">
    <property type="entry name" value="ABC_transporter_ATP-bind"/>
</dbReference>
<dbReference type="CDD" id="cd03293">
    <property type="entry name" value="ABC_NrtD_SsuB_transporters"/>
    <property type="match status" value="1"/>
</dbReference>
<accession>A0ABX0V4G5</accession>
<evidence type="ECO:0000256" key="2">
    <source>
        <dbReference type="ARBA" id="ARBA00022448"/>
    </source>
</evidence>
<evidence type="ECO:0000256" key="3">
    <source>
        <dbReference type="ARBA" id="ARBA00022475"/>
    </source>
</evidence>
<sequence>MSRLSLQDVSVRYGNAPPVIANLSLTFGARDFVTVLGPSGSGKTTLLKLAAGFLQPTGGQVLVNGEQITGPGADRGVVFQDDALLPWFDALENTALSLKLRGVPAREYRPRAQAVLARLGLAGFERRKIWELSGGQRQRVGLARALMAEPHFLLMDEPFGALDALTRAQMHEVVLDLWQRLGPGILFITHDVEEALLLGTRLVVLAARPGRVAQEFGIDFGTRLARGETLRSVRSDPAFVDLRERVLDLVFTREAAA</sequence>
<evidence type="ECO:0000259" key="9">
    <source>
        <dbReference type="PROSITE" id="PS50893"/>
    </source>
</evidence>
<dbReference type="EMBL" id="JAASQI010000006">
    <property type="protein sequence ID" value="NIJ58974.1"/>
    <property type="molecule type" value="Genomic_DNA"/>
</dbReference>
<feature type="domain" description="ABC transporter" evidence="9">
    <location>
        <begin position="4"/>
        <end position="232"/>
    </location>
</feature>
<dbReference type="RefSeq" id="WP_166953865.1">
    <property type="nucleotide sequence ID" value="NZ_JAASQI010000006.1"/>
</dbReference>
<dbReference type="Pfam" id="PF00005">
    <property type="entry name" value="ABC_tran"/>
    <property type="match status" value="1"/>
</dbReference>
<dbReference type="Proteomes" id="UP001429580">
    <property type="component" value="Unassembled WGS sequence"/>
</dbReference>
<keyword evidence="3" id="KW-1003">Cell membrane</keyword>
<dbReference type="PROSITE" id="PS00211">
    <property type="entry name" value="ABC_TRANSPORTER_1"/>
    <property type="match status" value="1"/>
</dbReference>
<keyword evidence="8" id="KW-0472">Membrane</keyword>
<dbReference type="PANTHER" id="PTHR42788:SF18">
    <property type="entry name" value="TAURINE IMPORT ATP-BINDING PROTEIN TAUB"/>
    <property type="match status" value="1"/>
</dbReference>
<keyword evidence="2" id="KW-0813">Transport</keyword>
<evidence type="ECO:0000256" key="8">
    <source>
        <dbReference type="ARBA" id="ARBA00023136"/>
    </source>
</evidence>
<keyword evidence="4" id="KW-0997">Cell inner membrane</keyword>
<evidence type="ECO:0000256" key="5">
    <source>
        <dbReference type="ARBA" id="ARBA00022741"/>
    </source>
</evidence>
<dbReference type="PROSITE" id="PS50893">
    <property type="entry name" value="ABC_TRANSPORTER_2"/>
    <property type="match status" value="1"/>
</dbReference>
<proteinExistence type="inferred from homology"/>
<dbReference type="SUPFAM" id="SSF52540">
    <property type="entry name" value="P-loop containing nucleoside triphosphate hydrolases"/>
    <property type="match status" value="1"/>
</dbReference>
<dbReference type="Gene3D" id="3.40.50.300">
    <property type="entry name" value="P-loop containing nucleotide triphosphate hydrolases"/>
    <property type="match status" value="1"/>
</dbReference>
<keyword evidence="11" id="KW-1185">Reference proteome</keyword>
<dbReference type="InterPro" id="IPR003439">
    <property type="entry name" value="ABC_transporter-like_ATP-bd"/>
</dbReference>